<dbReference type="RefSeq" id="WP_092080452.1">
    <property type="nucleotide sequence ID" value="NZ_CALFZY010000038.1"/>
</dbReference>
<evidence type="ECO:0000259" key="2">
    <source>
        <dbReference type="SMART" id="SM00226"/>
    </source>
</evidence>
<dbReference type="EMBL" id="FNAQ01000022">
    <property type="protein sequence ID" value="SDE65030.1"/>
    <property type="molecule type" value="Genomic_DNA"/>
</dbReference>
<protein>
    <submittedName>
        <fullName evidence="3">Protein tyrosine phosphatase</fullName>
    </submittedName>
</protein>
<dbReference type="Pfam" id="PF01451">
    <property type="entry name" value="LMWPc"/>
    <property type="match status" value="1"/>
</dbReference>
<dbReference type="STRING" id="57664.SAMN05661003_1229"/>
<dbReference type="PANTHER" id="PTHR43428">
    <property type="entry name" value="ARSENATE REDUCTASE"/>
    <property type="match status" value="1"/>
</dbReference>
<dbReference type="InterPro" id="IPR036196">
    <property type="entry name" value="Ptyr_pPase_sf"/>
</dbReference>
<dbReference type="PANTHER" id="PTHR43428:SF1">
    <property type="entry name" value="ARSENATE REDUCTASE"/>
    <property type="match status" value="1"/>
</dbReference>
<dbReference type="InterPro" id="IPR023485">
    <property type="entry name" value="Ptyr_pPase"/>
</dbReference>
<accession>A0A1G7EMU3</accession>
<dbReference type="Proteomes" id="UP000243205">
    <property type="component" value="Unassembled WGS sequence"/>
</dbReference>
<evidence type="ECO:0000313" key="3">
    <source>
        <dbReference type="EMBL" id="SDE65030.1"/>
    </source>
</evidence>
<organism evidence="3 4">
    <name type="scientific">Desulfuromonas thiophila</name>
    <dbReference type="NCBI Taxonomy" id="57664"/>
    <lineage>
        <taxon>Bacteria</taxon>
        <taxon>Pseudomonadati</taxon>
        <taxon>Thermodesulfobacteriota</taxon>
        <taxon>Desulfuromonadia</taxon>
        <taxon>Desulfuromonadales</taxon>
        <taxon>Desulfuromonadaceae</taxon>
        <taxon>Desulfuromonas</taxon>
    </lineage>
</organism>
<dbReference type="OrthoDB" id="9784339at2"/>
<dbReference type="CDD" id="cd16345">
    <property type="entry name" value="LMWP_ArsC"/>
    <property type="match status" value="1"/>
</dbReference>
<dbReference type="GO" id="GO:0046685">
    <property type="term" value="P:response to arsenic-containing substance"/>
    <property type="evidence" value="ECO:0007669"/>
    <property type="project" value="UniProtKB-KW"/>
</dbReference>
<dbReference type="AlphaFoldDB" id="A0A1G7EMU3"/>
<gene>
    <name evidence="3" type="ORF">SAMN05661003_1229</name>
</gene>
<evidence type="ECO:0000256" key="1">
    <source>
        <dbReference type="ARBA" id="ARBA00022849"/>
    </source>
</evidence>
<dbReference type="SMART" id="SM00226">
    <property type="entry name" value="LMWPc"/>
    <property type="match status" value="1"/>
</dbReference>
<reference evidence="4" key="1">
    <citation type="submission" date="2016-10" db="EMBL/GenBank/DDBJ databases">
        <authorList>
            <person name="Varghese N."/>
            <person name="Submissions S."/>
        </authorList>
    </citation>
    <scope>NUCLEOTIDE SEQUENCE [LARGE SCALE GENOMIC DNA]</scope>
    <source>
        <strain evidence="4">DSM 8987</strain>
    </source>
</reference>
<dbReference type="Gene3D" id="3.40.50.2300">
    <property type="match status" value="1"/>
</dbReference>
<evidence type="ECO:0000313" key="4">
    <source>
        <dbReference type="Proteomes" id="UP000243205"/>
    </source>
</evidence>
<keyword evidence="4" id="KW-1185">Reference proteome</keyword>
<name>A0A1G7EMU3_9BACT</name>
<feature type="domain" description="Phosphotyrosine protein phosphatase I" evidence="2">
    <location>
        <begin position="6"/>
        <end position="139"/>
    </location>
</feature>
<proteinExistence type="predicted"/>
<keyword evidence="1" id="KW-0059">Arsenical resistance</keyword>
<sequence>MNRQPLRVLFLCTGNSCRSQMAEGLVNADFAGRIQAFSAGTDPHGLNPLALQVMAERGIDISGHSSDHISRYQGQRFDYVISLCGDADEKCPLFFGGVKRLHLGFPDPPKASGSAEEVLAVYRQVRDAIRSTMQELFERELAKVR</sequence>
<dbReference type="SUPFAM" id="SSF52788">
    <property type="entry name" value="Phosphotyrosine protein phosphatases I"/>
    <property type="match status" value="1"/>
</dbReference>